<dbReference type="InterPro" id="IPR009636">
    <property type="entry name" value="SCAF"/>
</dbReference>
<accession>A0A4R3JH97</accession>
<dbReference type="Pfam" id="PF06810">
    <property type="entry name" value="Phage_scaffold"/>
    <property type="match status" value="1"/>
</dbReference>
<protein>
    <submittedName>
        <fullName evidence="4">Minor structural protein GP20</fullName>
    </submittedName>
</protein>
<dbReference type="Proteomes" id="UP000702954">
    <property type="component" value="Unassembled WGS sequence"/>
</dbReference>
<evidence type="ECO:0000313" key="6">
    <source>
        <dbReference type="Proteomes" id="UP000702954"/>
    </source>
</evidence>
<proteinExistence type="predicted"/>
<dbReference type="EMBL" id="SLZV01000022">
    <property type="protein sequence ID" value="TCS65519.1"/>
    <property type="molecule type" value="Genomic_DNA"/>
</dbReference>
<keyword evidence="6" id="KW-1185">Reference proteome</keyword>
<dbReference type="EMBL" id="BHEO01000008">
    <property type="protein sequence ID" value="GBU06594.1"/>
    <property type="molecule type" value="Genomic_DNA"/>
</dbReference>
<keyword evidence="1" id="KW-0175">Coiled coil</keyword>
<reference evidence="3 6" key="1">
    <citation type="journal article" date="2018" name="Int. J. Syst. Evol. Microbiol.">
        <title>Draft Genome Sequence of Faecalimonas umbilicata JCM 30896T, an Acetate-Producing Bacterium Isolated from Human Feces.</title>
        <authorList>
            <person name="Sakamoto M."/>
            <person name="Ikeyama N."/>
            <person name="Yuki M."/>
            <person name="Ohkuma M."/>
        </authorList>
    </citation>
    <scope>NUCLEOTIDE SEQUENCE [LARGE SCALE GENOMIC DNA]</scope>
    <source>
        <strain evidence="3 6">EGH7</strain>
    </source>
</reference>
<organism evidence="4 5">
    <name type="scientific">Faecalimonas umbilicata</name>
    <dbReference type="NCBI Taxonomy" id="1912855"/>
    <lineage>
        <taxon>Bacteria</taxon>
        <taxon>Bacillati</taxon>
        <taxon>Bacillota</taxon>
        <taxon>Clostridia</taxon>
        <taxon>Lachnospirales</taxon>
        <taxon>Lachnospiraceae</taxon>
        <taxon>Faecalimonas</taxon>
    </lineage>
</organism>
<feature type="region of interest" description="Disordered" evidence="2">
    <location>
        <begin position="167"/>
        <end position="223"/>
    </location>
</feature>
<feature type="coiled-coil region" evidence="1">
    <location>
        <begin position="53"/>
        <end position="113"/>
    </location>
</feature>
<name>A0A4R3JH97_9FIRM</name>
<dbReference type="Proteomes" id="UP000294613">
    <property type="component" value="Unassembled WGS sequence"/>
</dbReference>
<comment type="caution">
    <text evidence="4">The sequence shown here is derived from an EMBL/GenBank/DDBJ whole genome shotgun (WGS) entry which is preliminary data.</text>
</comment>
<evidence type="ECO:0000313" key="5">
    <source>
        <dbReference type="Proteomes" id="UP000294613"/>
    </source>
</evidence>
<evidence type="ECO:0000256" key="1">
    <source>
        <dbReference type="SAM" id="Coils"/>
    </source>
</evidence>
<gene>
    <name evidence="4" type="ORF">EDD74_12212</name>
    <name evidence="3" type="ORF">FAEUMB_31350</name>
</gene>
<evidence type="ECO:0000256" key="2">
    <source>
        <dbReference type="SAM" id="MobiDB-lite"/>
    </source>
</evidence>
<dbReference type="AlphaFoldDB" id="A0A4R3JH97"/>
<evidence type="ECO:0000313" key="4">
    <source>
        <dbReference type="EMBL" id="TCS65519.1"/>
    </source>
</evidence>
<evidence type="ECO:0000313" key="3">
    <source>
        <dbReference type="EMBL" id="GBU06594.1"/>
    </source>
</evidence>
<sequence>MAYEFLKKLFGNQKDGEEPKAMTYAELEAAIDADKKIQVVDLKAGGYVAKEKLDAKITELDGVKQQLTDANDEIQSYKDMDIDGIKQKAADWEQKYNSETQKLNDKLIKQEREHQMDRYLDTVGLKSGAMYRDYVRRALEEKELKLEDGKFLGADDVMKELRENPDYKDAFVVEEPNPTGNEGGTGTEPNVGAPYFSAGTNSQTQEPKSSTFNFGFSGVRKHE</sequence>
<dbReference type="RefSeq" id="WP_116442423.1">
    <property type="nucleotide sequence ID" value="NZ_BHEO01000008.1"/>
</dbReference>
<reference evidence="4 5" key="2">
    <citation type="submission" date="2019-03" db="EMBL/GenBank/DDBJ databases">
        <title>Genomic Encyclopedia of Type Strains, Phase IV (KMG-IV): sequencing the most valuable type-strain genomes for metagenomic binning, comparative biology and taxonomic classification.</title>
        <authorList>
            <person name="Goeker M."/>
        </authorList>
    </citation>
    <scope>NUCLEOTIDE SEQUENCE [LARGE SCALE GENOMIC DNA]</scope>
    <source>
        <strain evidence="4 5">DSM 103426</strain>
    </source>
</reference>
<feature type="compositionally biased region" description="Polar residues" evidence="2">
    <location>
        <begin position="198"/>
        <end position="214"/>
    </location>
</feature>